<proteinExistence type="inferred from homology"/>
<dbReference type="InterPro" id="IPR004089">
    <property type="entry name" value="MCPsignal_dom"/>
</dbReference>
<evidence type="ECO:0000313" key="7">
    <source>
        <dbReference type="Proteomes" id="UP000282076"/>
    </source>
</evidence>
<dbReference type="InterPro" id="IPR013767">
    <property type="entry name" value="PAS_fold"/>
</dbReference>
<comment type="caution">
    <text evidence="6">The sequence shown here is derived from an EMBL/GenBank/DDBJ whole genome shotgun (WGS) entry which is preliminary data.</text>
</comment>
<dbReference type="PROSITE" id="PS50113">
    <property type="entry name" value="PAC"/>
    <property type="match status" value="1"/>
</dbReference>
<dbReference type="Proteomes" id="UP000282076">
    <property type="component" value="Unassembled WGS sequence"/>
</dbReference>
<evidence type="ECO:0000313" key="6">
    <source>
        <dbReference type="EMBL" id="RKP51559.1"/>
    </source>
</evidence>
<reference evidence="6 7" key="1">
    <citation type="submission" date="2018-10" db="EMBL/GenBank/DDBJ databases">
        <title>Cohnella sp. M2MS4P-1, whole genome shotgun sequence.</title>
        <authorList>
            <person name="Tuo L."/>
        </authorList>
    </citation>
    <scope>NUCLEOTIDE SEQUENCE [LARGE SCALE GENOMIC DNA]</scope>
    <source>
        <strain evidence="6 7">M2MS4P-1</strain>
    </source>
</reference>
<gene>
    <name evidence="6" type="ORF">D7Z26_17385</name>
</gene>
<dbReference type="Pfam" id="PF00015">
    <property type="entry name" value="MCPsignal"/>
    <property type="match status" value="1"/>
</dbReference>
<dbReference type="OrthoDB" id="9765776at2"/>
<dbReference type="InterPro" id="IPR000700">
    <property type="entry name" value="PAS-assoc_C"/>
</dbReference>
<dbReference type="AlphaFoldDB" id="A0A494XTZ0"/>
<keyword evidence="1 3" id="KW-0807">Transducer</keyword>
<dbReference type="GO" id="GO:0016020">
    <property type="term" value="C:membrane"/>
    <property type="evidence" value="ECO:0007669"/>
    <property type="project" value="InterPro"/>
</dbReference>
<dbReference type="PANTHER" id="PTHR32089:SF112">
    <property type="entry name" value="LYSOZYME-LIKE PROTEIN-RELATED"/>
    <property type="match status" value="1"/>
</dbReference>
<dbReference type="PANTHER" id="PTHR32089">
    <property type="entry name" value="METHYL-ACCEPTING CHEMOTAXIS PROTEIN MCPB"/>
    <property type="match status" value="1"/>
</dbReference>
<dbReference type="SMART" id="SM00283">
    <property type="entry name" value="MA"/>
    <property type="match status" value="1"/>
</dbReference>
<dbReference type="GO" id="GO:0004888">
    <property type="term" value="F:transmembrane signaling receptor activity"/>
    <property type="evidence" value="ECO:0007669"/>
    <property type="project" value="InterPro"/>
</dbReference>
<dbReference type="Gene3D" id="3.30.450.20">
    <property type="entry name" value="PAS domain"/>
    <property type="match status" value="1"/>
</dbReference>
<organism evidence="6 7">
    <name type="scientific">Cohnella endophytica</name>
    <dbReference type="NCBI Taxonomy" id="2419778"/>
    <lineage>
        <taxon>Bacteria</taxon>
        <taxon>Bacillati</taxon>
        <taxon>Bacillota</taxon>
        <taxon>Bacilli</taxon>
        <taxon>Bacillales</taxon>
        <taxon>Paenibacillaceae</taxon>
        <taxon>Cohnella</taxon>
    </lineage>
</organism>
<dbReference type="InterPro" id="IPR000014">
    <property type="entry name" value="PAS"/>
</dbReference>
<dbReference type="PRINTS" id="PR00260">
    <property type="entry name" value="CHEMTRNSDUCR"/>
</dbReference>
<dbReference type="CDD" id="cd00130">
    <property type="entry name" value="PAS"/>
    <property type="match status" value="1"/>
</dbReference>
<evidence type="ECO:0000259" key="5">
    <source>
        <dbReference type="PROSITE" id="PS50113"/>
    </source>
</evidence>
<evidence type="ECO:0000259" key="4">
    <source>
        <dbReference type="PROSITE" id="PS50111"/>
    </source>
</evidence>
<dbReference type="SUPFAM" id="SSF58104">
    <property type="entry name" value="Methyl-accepting chemotaxis protein (MCP) signaling domain"/>
    <property type="match status" value="1"/>
</dbReference>
<dbReference type="SUPFAM" id="SSF55785">
    <property type="entry name" value="PYP-like sensor domain (PAS domain)"/>
    <property type="match status" value="1"/>
</dbReference>
<dbReference type="GO" id="GO:0007165">
    <property type="term" value="P:signal transduction"/>
    <property type="evidence" value="ECO:0007669"/>
    <property type="project" value="UniProtKB-KW"/>
</dbReference>
<protein>
    <submittedName>
        <fullName evidence="6">Methyl-accepting chemotaxis protein</fullName>
    </submittedName>
</protein>
<dbReference type="GO" id="GO:0006355">
    <property type="term" value="P:regulation of DNA-templated transcription"/>
    <property type="evidence" value="ECO:0007669"/>
    <property type="project" value="InterPro"/>
</dbReference>
<comment type="similarity">
    <text evidence="2">Belongs to the methyl-accepting chemotaxis (MCP) protein family.</text>
</comment>
<evidence type="ECO:0000256" key="2">
    <source>
        <dbReference type="ARBA" id="ARBA00029447"/>
    </source>
</evidence>
<sequence>MQAEQIRTYSTTQVLNQGEVLTAIEQSLAMIEFDAHGCVLWVNDHFANAMGYRIEEMPGMLHRQFCDEKYASGEEYKKLWEGLRSGKAFQDKISRITKDGRSIRLEATYMPVLDGEGRVHSILKIATDINAREQATDKITGELLQMSEQLLNRAKEGIARSHEVEFAIRKVVEGANENITVLGLLERQTDLIRGMVQTIRDVASQTSLLALNAAIEAAHAGEHGRGFNVVAGEVRKLAGQVQDATKEVNGYVEGIVAQVQEISRGTRNSQAVVTESQQRIQLAVNEFLSIEEAALQLDTQAKELKEAMQ</sequence>
<keyword evidence="7" id="KW-1185">Reference proteome</keyword>
<feature type="domain" description="PAC" evidence="5">
    <location>
        <begin position="87"/>
        <end position="141"/>
    </location>
</feature>
<name>A0A494XTZ0_9BACL</name>
<dbReference type="EMBL" id="RBZM01000007">
    <property type="protein sequence ID" value="RKP51559.1"/>
    <property type="molecule type" value="Genomic_DNA"/>
</dbReference>
<dbReference type="GO" id="GO:0006935">
    <property type="term" value="P:chemotaxis"/>
    <property type="evidence" value="ECO:0007669"/>
    <property type="project" value="InterPro"/>
</dbReference>
<accession>A0A494XTZ0</accession>
<dbReference type="InterPro" id="IPR035965">
    <property type="entry name" value="PAS-like_dom_sf"/>
</dbReference>
<dbReference type="Pfam" id="PF00989">
    <property type="entry name" value="PAS"/>
    <property type="match status" value="1"/>
</dbReference>
<dbReference type="InterPro" id="IPR004090">
    <property type="entry name" value="Chemotax_Me-accpt_rcpt"/>
</dbReference>
<dbReference type="NCBIfam" id="TIGR00229">
    <property type="entry name" value="sensory_box"/>
    <property type="match status" value="1"/>
</dbReference>
<dbReference type="Gene3D" id="1.10.287.950">
    <property type="entry name" value="Methyl-accepting chemotaxis protein"/>
    <property type="match status" value="1"/>
</dbReference>
<dbReference type="PROSITE" id="PS50111">
    <property type="entry name" value="CHEMOTAXIS_TRANSDUC_2"/>
    <property type="match status" value="1"/>
</dbReference>
<evidence type="ECO:0000256" key="3">
    <source>
        <dbReference type="PROSITE-ProRule" id="PRU00284"/>
    </source>
</evidence>
<feature type="domain" description="Methyl-accepting transducer" evidence="4">
    <location>
        <begin position="145"/>
        <end position="309"/>
    </location>
</feature>
<dbReference type="RefSeq" id="WP_120978258.1">
    <property type="nucleotide sequence ID" value="NZ_RBZM01000007.1"/>
</dbReference>
<evidence type="ECO:0000256" key="1">
    <source>
        <dbReference type="ARBA" id="ARBA00023224"/>
    </source>
</evidence>